<evidence type="ECO:0000313" key="3">
    <source>
        <dbReference type="Proteomes" id="UP000604273"/>
    </source>
</evidence>
<dbReference type="OrthoDB" id="5084676at2759"/>
<organism evidence="2 3">
    <name type="scientific">Fusarium gaditjirri</name>
    <dbReference type="NCBI Taxonomy" id="282569"/>
    <lineage>
        <taxon>Eukaryota</taxon>
        <taxon>Fungi</taxon>
        <taxon>Dikarya</taxon>
        <taxon>Ascomycota</taxon>
        <taxon>Pezizomycotina</taxon>
        <taxon>Sordariomycetes</taxon>
        <taxon>Hypocreomycetidae</taxon>
        <taxon>Hypocreales</taxon>
        <taxon>Nectriaceae</taxon>
        <taxon>Fusarium</taxon>
        <taxon>Fusarium nisikadoi species complex</taxon>
    </lineage>
</organism>
<protein>
    <submittedName>
        <fullName evidence="2">Uncharacterized protein</fullName>
    </submittedName>
</protein>
<feature type="chain" id="PRO_5034039032" evidence="1">
    <location>
        <begin position="16"/>
        <end position="248"/>
    </location>
</feature>
<accession>A0A8H4THE7</accession>
<evidence type="ECO:0000313" key="2">
    <source>
        <dbReference type="EMBL" id="KAF4957951.1"/>
    </source>
</evidence>
<keyword evidence="1" id="KW-0732">Signal</keyword>
<sequence>MKFSYLLPFIGIALAVPAPNPSYPSIFDNPTIPIRDLASLKDLPALSHIRRAEVGTQQTFLNISCCDVTIKGETGFYRAWKARDTQGHLYITEGIPSPGTKNGANIYDVYLQSGTLAAGGGIMFTTNRYLLSLPNRLGTSPSVDYARVSMTKDGYILSEVDYSNIDNPGVNSPLRFTSEPSIGNAIYGPPTRYLAYGPSSYLGVKFSDKGNNLGTVDGVVQLFDVSAGLRYVARIAGYCFNVRNPVTV</sequence>
<evidence type="ECO:0000256" key="1">
    <source>
        <dbReference type="SAM" id="SignalP"/>
    </source>
</evidence>
<comment type="caution">
    <text evidence="2">The sequence shown here is derived from an EMBL/GenBank/DDBJ whole genome shotgun (WGS) entry which is preliminary data.</text>
</comment>
<dbReference type="AlphaFoldDB" id="A0A8H4THE7"/>
<reference evidence="2" key="2">
    <citation type="submission" date="2020-05" db="EMBL/GenBank/DDBJ databases">
        <authorList>
            <person name="Kim H.-S."/>
            <person name="Proctor R.H."/>
            <person name="Brown D.W."/>
        </authorList>
    </citation>
    <scope>NUCLEOTIDE SEQUENCE</scope>
    <source>
        <strain evidence="2">NRRL 45417</strain>
    </source>
</reference>
<reference evidence="2" key="1">
    <citation type="journal article" date="2020" name="BMC Genomics">
        <title>Correction to: Identification and distribution of gene clusters required for synthesis of sphingolipid metabolism inhibitors in diverse species of the filamentous fungus Fusarium.</title>
        <authorList>
            <person name="Kim H.S."/>
            <person name="Lohmar J.M."/>
            <person name="Busman M."/>
            <person name="Brown D.W."/>
            <person name="Naumann T.A."/>
            <person name="Divon H.H."/>
            <person name="Lysoe E."/>
            <person name="Uhlig S."/>
            <person name="Proctor R.H."/>
        </authorList>
    </citation>
    <scope>NUCLEOTIDE SEQUENCE</scope>
    <source>
        <strain evidence="2">NRRL 45417</strain>
    </source>
</reference>
<feature type="signal peptide" evidence="1">
    <location>
        <begin position="1"/>
        <end position="15"/>
    </location>
</feature>
<proteinExistence type="predicted"/>
<dbReference type="Proteomes" id="UP000604273">
    <property type="component" value="Unassembled WGS sequence"/>
</dbReference>
<gene>
    <name evidence="2" type="ORF">FGADI_2780</name>
</gene>
<name>A0A8H4THE7_9HYPO</name>
<keyword evidence="3" id="KW-1185">Reference proteome</keyword>
<dbReference type="EMBL" id="JABFAI010000060">
    <property type="protein sequence ID" value="KAF4957951.1"/>
    <property type="molecule type" value="Genomic_DNA"/>
</dbReference>